<dbReference type="AlphaFoldDB" id="A0A4W5QIN7"/>
<evidence type="ECO:0000313" key="2">
    <source>
        <dbReference type="Proteomes" id="UP000314982"/>
    </source>
</evidence>
<organism evidence="1 2">
    <name type="scientific">Hucho hucho</name>
    <name type="common">huchen</name>
    <dbReference type="NCBI Taxonomy" id="62062"/>
    <lineage>
        <taxon>Eukaryota</taxon>
        <taxon>Metazoa</taxon>
        <taxon>Chordata</taxon>
        <taxon>Craniata</taxon>
        <taxon>Vertebrata</taxon>
        <taxon>Euteleostomi</taxon>
        <taxon>Actinopterygii</taxon>
        <taxon>Neopterygii</taxon>
        <taxon>Teleostei</taxon>
        <taxon>Protacanthopterygii</taxon>
        <taxon>Salmoniformes</taxon>
        <taxon>Salmonidae</taxon>
        <taxon>Salmoninae</taxon>
        <taxon>Hucho</taxon>
    </lineage>
</organism>
<accession>A0A4W5QIN7</accession>
<reference evidence="2" key="1">
    <citation type="submission" date="2018-06" db="EMBL/GenBank/DDBJ databases">
        <title>Genome assembly of Danube salmon.</title>
        <authorList>
            <person name="Macqueen D.J."/>
            <person name="Gundappa M.K."/>
        </authorList>
    </citation>
    <scope>NUCLEOTIDE SEQUENCE [LARGE SCALE GENOMIC DNA]</scope>
</reference>
<proteinExistence type="predicted"/>
<protein>
    <submittedName>
        <fullName evidence="1">Uncharacterized protein</fullName>
    </submittedName>
</protein>
<dbReference type="Proteomes" id="UP000314982">
    <property type="component" value="Unassembled WGS sequence"/>
</dbReference>
<dbReference type="Ensembl" id="ENSHHUT00000078462.1">
    <property type="protein sequence ID" value="ENSHHUP00000075982.1"/>
    <property type="gene ID" value="ENSHHUG00000044487.1"/>
</dbReference>
<reference evidence="1" key="3">
    <citation type="submission" date="2025-09" db="UniProtKB">
        <authorList>
            <consortium name="Ensembl"/>
        </authorList>
    </citation>
    <scope>IDENTIFICATION</scope>
</reference>
<evidence type="ECO:0000313" key="1">
    <source>
        <dbReference type="Ensembl" id="ENSHHUP00000075982.1"/>
    </source>
</evidence>
<keyword evidence="2" id="KW-1185">Reference proteome</keyword>
<sequence length="82" mass="9408">MADDVLFEFLHLEMVSHIYKDQTSRGEMDKDRASCVSTLEGSRTGAYRKLGQQFSLLHMPSCTVFQFDQSSTFKYFSISLPD</sequence>
<reference evidence="1" key="2">
    <citation type="submission" date="2025-08" db="UniProtKB">
        <authorList>
            <consortium name="Ensembl"/>
        </authorList>
    </citation>
    <scope>IDENTIFICATION</scope>
</reference>
<name>A0A4W5QIN7_9TELE</name>
<dbReference type="STRING" id="62062.ENSHHUP00000075982"/>